<feature type="coiled-coil region" evidence="1">
    <location>
        <begin position="344"/>
        <end position="374"/>
    </location>
</feature>
<protein>
    <submittedName>
        <fullName evidence="3">Uncharacterized protein</fullName>
    </submittedName>
</protein>
<feature type="compositionally biased region" description="Polar residues" evidence="2">
    <location>
        <begin position="623"/>
        <end position="649"/>
    </location>
</feature>
<evidence type="ECO:0000313" key="3">
    <source>
        <dbReference type="EMBL" id="KAF9580597.1"/>
    </source>
</evidence>
<feature type="coiled-coil region" evidence="1">
    <location>
        <begin position="259"/>
        <end position="286"/>
    </location>
</feature>
<feature type="compositionally biased region" description="Basic and acidic residues" evidence="2">
    <location>
        <begin position="611"/>
        <end position="622"/>
    </location>
</feature>
<dbReference type="Proteomes" id="UP000780801">
    <property type="component" value="Unassembled WGS sequence"/>
</dbReference>
<evidence type="ECO:0000256" key="1">
    <source>
        <dbReference type="SAM" id="Coils"/>
    </source>
</evidence>
<proteinExistence type="predicted"/>
<accession>A0A9P6FS01</accession>
<dbReference type="PANTHER" id="PTHR23159">
    <property type="entry name" value="CENTROSOMAL PROTEIN 2"/>
    <property type="match status" value="1"/>
</dbReference>
<name>A0A9P6FS01_9FUNG</name>
<sequence>MDPHFRDLMALRSDYSALFTQLKLTQQTLQYSYQDLVMAQERDKRSEVETTRLRAQMDVLLKKHVDHHPEQEALVRELGELQSNFDIEVTSRKRLEQDHAALQQEILRQRCSQSISNTALNSGPRHISIPTHSSSFVNSNPSASSSSAVSPSSPSTSTFASVTGSIRASSFASFLTGAALGGSRRGRASISNSDREPDNNLTKAEKEDATPVPDRSTPERDQLQGNVNITDDMTSVTLVGQEYEELSTVSSLLPSWEQIEAEKQVYENLREENVSLTMELKDLHHRLKAERDSIKSYMSLFESLQKKQANALAVAQSEIGLLRASAQDTQTRLASRQALIDTFAAAVNNQAADLETLTKELARERVSRAQVEQEMAGLLEASLVMIERWFTQLEQSRRHLAQVMLDPMRQAIERLEAPNLLQEWEQYELEVQNVFRELAEKLVRQQSAQDQELVTGVSVLVDTPKSNVKHGGGGFDMFKQLFLGQNDQPQKTSITTTAVTSTATVTIPSIDSTAMSAVEKGRNSENTISGDDLVLDNSKSQDVFLWRKFKADSFLEECVKSVEQLAKEKKELQTRIVELTKLLASHEEQSTVKSLAQQQQAVNPEAEDDLQESKDNEEEHGQSDSTQLQVAQTNDEPAVSESSMLQSPNPDDCGSDDKHPLSAAGQPIETPNDSVQDEKNLVSDKGQPTEVLSDGGSGDKDSLLDEGVLAEEIIKPTPVSDNGLLTDSGESCPPPGDSDRKISCQPTAMPSNANETGLVERAERLETALVRILVLANQQKRCTDTQSKPGNSTEDVVHSLGISDEAFEYEMLEQPAKADNDSVWQQSFSGHSAASSPLATDWHQLAQAIHQEYIVPLKRSCAGTTLTQLDIVLTSDHATLSEESTERAVRAGQAMRVKSHMHQPSIWAWIQSHTDQTH</sequence>
<dbReference type="PANTHER" id="PTHR23159:SF31">
    <property type="entry name" value="CENTROSOME-ASSOCIATED PROTEIN CEP250 ISOFORM X1"/>
    <property type="match status" value="1"/>
</dbReference>
<feature type="compositionally biased region" description="Basic and acidic residues" evidence="2">
    <location>
        <begin position="193"/>
        <end position="209"/>
    </location>
</feature>
<gene>
    <name evidence="3" type="ORF">BGW38_002691</name>
</gene>
<evidence type="ECO:0000256" key="2">
    <source>
        <dbReference type="SAM" id="MobiDB-lite"/>
    </source>
</evidence>
<keyword evidence="4" id="KW-1185">Reference proteome</keyword>
<comment type="caution">
    <text evidence="3">The sequence shown here is derived from an EMBL/GenBank/DDBJ whole genome shotgun (WGS) entry which is preliminary data.</text>
</comment>
<keyword evidence="1" id="KW-0175">Coiled coil</keyword>
<dbReference type="AlphaFoldDB" id="A0A9P6FS01"/>
<feature type="compositionally biased region" description="Polar residues" evidence="2">
    <location>
        <begin position="591"/>
        <end position="602"/>
    </location>
</feature>
<organism evidence="3 4">
    <name type="scientific">Lunasporangiospora selenospora</name>
    <dbReference type="NCBI Taxonomy" id="979761"/>
    <lineage>
        <taxon>Eukaryota</taxon>
        <taxon>Fungi</taxon>
        <taxon>Fungi incertae sedis</taxon>
        <taxon>Mucoromycota</taxon>
        <taxon>Mortierellomycotina</taxon>
        <taxon>Mortierellomycetes</taxon>
        <taxon>Mortierellales</taxon>
        <taxon>Mortierellaceae</taxon>
        <taxon>Lunasporangiospora</taxon>
    </lineage>
</organism>
<feature type="region of interest" description="Disordered" evidence="2">
    <location>
        <begin position="117"/>
        <end position="160"/>
    </location>
</feature>
<dbReference type="OrthoDB" id="2434930at2759"/>
<feature type="compositionally biased region" description="Low complexity" evidence="2">
    <location>
        <begin position="133"/>
        <end position="160"/>
    </location>
</feature>
<dbReference type="EMBL" id="JAABOA010001963">
    <property type="protein sequence ID" value="KAF9580597.1"/>
    <property type="molecule type" value="Genomic_DNA"/>
</dbReference>
<evidence type="ECO:0000313" key="4">
    <source>
        <dbReference type="Proteomes" id="UP000780801"/>
    </source>
</evidence>
<feature type="compositionally biased region" description="Polar residues" evidence="2">
    <location>
        <begin position="719"/>
        <end position="729"/>
    </location>
</feature>
<feature type="region of interest" description="Disordered" evidence="2">
    <location>
        <begin position="590"/>
        <end position="741"/>
    </location>
</feature>
<feature type="region of interest" description="Disordered" evidence="2">
    <location>
        <begin position="182"/>
        <end position="227"/>
    </location>
</feature>
<reference evidence="3" key="1">
    <citation type="journal article" date="2020" name="Fungal Divers.">
        <title>Resolving the Mortierellaceae phylogeny through synthesis of multi-gene phylogenetics and phylogenomics.</title>
        <authorList>
            <person name="Vandepol N."/>
            <person name="Liber J."/>
            <person name="Desiro A."/>
            <person name="Na H."/>
            <person name="Kennedy M."/>
            <person name="Barry K."/>
            <person name="Grigoriev I.V."/>
            <person name="Miller A.N."/>
            <person name="O'Donnell K."/>
            <person name="Stajich J.E."/>
            <person name="Bonito G."/>
        </authorList>
    </citation>
    <scope>NUCLEOTIDE SEQUENCE</scope>
    <source>
        <strain evidence="3">KOD1015</strain>
    </source>
</reference>